<dbReference type="eggNOG" id="COG0444">
    <property type="taxonomic scope" value="Bacteria"/>
</dbReference>
<dbReference type="GO" id="GO:0015833">
    <property type="term" value="P:peptide transport"/>
    <property type="evidence" value="ECO:0007669"/>
    <property type="project" value="InterPro"/>
</dbReference>
<keyword evidence="5" id="KW-0547">Nucleotide-binding</keyword>
<keyword evidence="7" id="KW-0472">Membrane</keyword>
<dbReference type="Proteomes" id="UP000028181">
    <property type="component" value="Plasmid pHAMBI540a"/>
</dbReference>
<evidence type="ECO:0000256" key="4">
    <source>
        <dbReference type="ARBA" id="ARBA00022475"/>
    </source>
</evidence>
<dbReference type="GO" id="GO:0005886">
    <property type="term" value="C:plasma membrane"/>
    <property type="evidence" value="ECO:0007669"/>
    <property type="project" value="UniProtKB-SubCell"/>
</dbReference>
<name>A0A068SXP7_NEOGA</name>
<keyword evidence="3" id="KW-0813">Transport</keyword>
<dbReference type="InterPro" id="IPR013563">
    <property type="entry name" value="Oligopep_ABC_C"/>
</dbReference>
<dbReference type="PATRIC" id="fig|1028800.3.peg.4953"/>
<dbReference type="KEGG" id="ngg:RG540_PA03390"/>
<dbReference type="InterPro" id="IPR003593">
    <property type="entry name" value="AAA+_ATPase"/>
</dbReference>
<protein>
    <submittedName>
        <fullName evidence="9">Oligopeptide transport ATP-binding protein OppD</fullName>
    </submittedName>
</protein>
<dbReference type="CDD" id="cd03257">
    <property type="entry name" value="ABC_NikE_OppD_transporters"/>
    <property type="match status" value="1"/>
</dbReference>
<dbReference type="FunFam" id="3.40.50.300:FF:000016">
    <property type="entry name" value="Oligopeptide ABC transporter ATP-binding component"/>
    <property type="match status" value="1"/>
</dbReference>
<evidence type="ECO:0000313" key="9">
    <source>
        <dbReference type="EMBL" id="CDN51017.1"/>
    </source>
</evidence>
<dbReference type="PANTHER" id="PTHR43297:SF2">
    <property type="entry name" value="DIPEPTIDE TRANSPORT ATP-BINDING PROTEIN DPPD"/>
    <property type="match status" value="1"/>
</dbReference>
<sequence>MSTSQDILSNPSARSVRADDAVTPVLEVTDLRVAFEGDARTVTAVDGVSFTVRKGRTLAIVGESGSGKSVTSLAVMRLLPEHSARISGKVNFDGRQLLDETKSAMRSLRGNRLAMIFQEPMTSLNPSYTVGEQINEVILRHRPISRKEATERAIAMLRLVRIPSPETRYHQYPHNLSGGMRQRVMIAMALACDPELLIADEPTTALDVTIQAQVLELMRELQEKTGTAIVLITHDLGVVAEACDDVIVMYAGQVVEQCSVEQLFTFPEHPYTIGLLGSLPRLDEKRESLVAITGTVPDMANPPKGCRFQARCPFRIDKCAEMPDLMEVSPGHFSRCWRAPMEDLVP</sequence>
<geneLocation type="plasmid" evidence="10">
    <name>II</name>
</geneLocation>
<dbReference type="GO" id="GO:0055085">
    <property type="term" value="P:transmembrane transport"/>
    <property type="evidence" value="ECO:0007669"/>
    <property type="project" value="UniProtKB-ARBA"/>
</dbReference>
<keyword evidence="4" id="KW-1003">Cell membrane</keyword>
<feature type="domain" description="ABC transporter" evidence="8">
    <location>
        <begin position="26"/>
        <end position="276"/>
    </location>
</feature>
<dbReference type="GO" id="GO:0005524">
    <property type="term" value="F:ATP binding"/>
    <property type="evidence" value="ECO:0007669"/>
    <property type="project" value="UniProtKB-KW"/>
</dbReference>
<dbReference type="RefSeq" id="WP_046599333.1">
    <property type="nucleotide sequence ID" value="NZ_HG938354.1"/>
</dbReference>
<dbReference type="EMBL" id="HG938354">
    <property type="protein sequence ID" value="CDN51017.1"/>
    <property type="molecule type" value="Genomic_DNA"/>
</dbReference>
<dbReference type="AlphaFoldDB" id="A0A068SXP7"/>
<dbReference type="InterPro" id="IPR027417">
    <property type="entry name" value="P-loop_NTPase"/>
</dbReference>
<evidence type="ECO:0000256" key="3">
    <source>
        <dbReference type="ARBA" id="ARBA00022448"/>
    </source>
</evidence>
<dbReference type="InterPro" id="IPR017871">
    <property type="entry name" value="ABC_transporter-like_CS"/>
</dbReference>
<dbReference type="InterPro" id="IPR050388">
    <property type="entry name" value="ABC_Ni/Peptide_Import"/>
</dbReference>
<evidence type="ECO:0000259" key="8">
    <source>
        <dbReference type="PROSITE" id="PS50893"/>
    </source>
</evidence>
<dbReference type="HOGENOM" id="CLU_000604_1_23_5"/>
<dbReference type="SUPFAM" id="SSF52540">
    <property type="entry name" value="P-loop containing nucleoside triphosphate hydrolases"/>
    <property type="match status" value="1"/>
</dbReference>
<dbReference type="PANTHER" id="PTHR43297">
    <property type="entry name" value="OLIGOPEPTIDE TRANSPORT ATP-BINDING PROTEIN APPD"/>
    <property type="match status" value="1"/>
</dbReference>
<organism evidence="9 10">
    <name type="scientific">Neorhizobium galegae bv. orientalis str. HAMBI 540</name>
    <dbReference type="NCBI Taxonomy" id="1028800"/>
    <lineage>
        <taxon>Bacteria</taxon>
        <taxon>Pseudomonadati</taxon>
        <taxon>Pseudomonadota</taxon>
        <taxon>Alphaproteobacteria</taxon>
        <taxon>Hyphomicrobiales</taxon>
        <taxon>Rhizobiaceae</taxon>
        <taxon>Rhizobium/Agrobacterium group</taxon>
        <taxon>Neorhizobium</taxon>
    </lineage>
</organism>
<dbReference type="PROSITE" id="PS00211">
    <property type="entry name" value="ABC_TRANSPORTER_1"/>
    <property type="match status" value="1"/>
</dbReference>
<dbReference type="Pfam" id="PF08352">
    <property type="entry name" value="oligo_HPY"/>
    <property type="match status" value="1"/>
</dbReference>
<accession>A0A068SXP7</accession>
<dbReference type="OrthoDB" id="9815712at2"/>
<keyword evidence="6 9" id="KW-0067">ATP-binding</keyword>
<dbReference type="GO" id="GO:0016887">
    <property type="term" value="F:ATP hydrolysis activity"/>
    <property type="evidence" value="ECO:0007669"/>
    <property type="project" value="InterPro"/>
</dbReference>
<evidence type="ECO:0000256" key="5">
    <source>
        <dbReference type="ARBA" id="ARBA00022741"/>
    </source>
</evidence>
<dbReference type="PROSITE" id="PS50893">
    <property type="entry name" value="ABC_TRANSPORTER_2"/>
    <property type="match status" value="1"/>
</dbReference>
<dbReference type="InterPro" id="IPR003439">
    <property type="entry name" value="ABC_transporter-like_ATP-bd"/>
</dbReference>
<evidence type="ECO:0000256" key="6">
    <source>
        <dbReference type="ARBA" id="ARBA00022840"/>
    </source>
</evidence>
<evidence type="ECO:0000313" key="10">
    <source>
        <dbReference type="Proteomes" id="UP000028181"/>
    </source>
</evidence>
<dbReference type="GeneID" id="24260386"/>
<evidence type="ECO:0000256" key="7">
    <source>
        <dbReference type="ARBA" id="ARBA00023136"/>
    </source>
</evidence>
<gene>
    <name evidence="9" type="primary">oppD</name>
    <name evidence="9" type="ORF">RG540_PA03390</name>
</gene>
<dbReference type="Pfam" id="PF00005">
    <property type="entry name" value="ABC_tran"/>
    <property type="match status" value="1"/>
</dbReference>
<comment type="subcellular location">
    <subcellularLocation>
        <location evidence="1">Cell inner membrane</location>
        <topology evidence="1">Peripheral membrane protein</topology>
    </subcellularLocation>
</comment>
<dbReference type="NCBIfam" id="TIGR01727">
    <property type="entry name" value="oligo_HPY"/>
    <property type="match status" value="1"/>
</dbReference>
<proteinExistence type="inferred from homology"/>
<evidence type="ECO:0000256" key="1">
    <source>
        <dbReference type="ARBA" id="ARBA00004417"/>
    </source>
</evidence>
<dbReference type="Gene3D" id="3.40.50.300">
    <property type="entry name" value="P-loop containing nucleotide triphosphate hydrolases"/>
    <property type="match status" value="1"/>
</dbReference>
<reference evidence="10" key="1">
    <citation type="journal article" date="2014" name="BMC Genomics">
        <title>Genome sequencing of two Neorhizobium galegae strains reveals a noeT gene responsible for the unusual acetylation of the nodulation factors.</title>
        <authorList>
            <person name="Osterman J."/>
            <person name="Marsh J."/>
            <person name="Laine P.K."/>
            <person name="Zeng Z."/>
            <person name="Alatalo E."/>
            <person name="Sullivan J.T."/>
            <person name="Young J.P."/>
            <person name="Thomas-Oates J."/>
            <person name="Paulin L."/>
            <person name="Lindstrom K."/>
        </authorList>
    </citation>
    <scope>NUCLEOTIDE SEQUENCE [LARGE SCALE GENOMIC DNA]</scope>
    <source>
        <strain evidence="10">HAMBI 540</strain>
    </source>
</reference>
<comment type="similarity">
    <text evidence="2">Belongs to the ABC transporter superfamily.</text>
</comment>
<evidence type="ECO:0000256" key="2">
    <source>
        <dbReference type="ARBA" id="ARBA00005417"/>
    </source>
</evidence>
<keyword evidence="10" id="KW-1185">Reference proteome</keyword>
<dbReference type="SMART" id="SM00382">
    <property type="entry name" value="AAA"/>
    <property type="match status" value="1"/>
</dbReference>
<keyword evidence="9" id="KW-0614">Plasmid</keyword>